<evidence type="ECO:0000313" key="2">
    <source>
        <dbReference type="Proteomes" id="UP000187203"/>
    </source>
</evidence>
<comment type="caution">
    <text evidence="1">The sequence shown here is derived from an EMBL/GenBank/DDBJ whole genome shotgun (WGS) entry which is preliminary data.</text>
</comment>
<gene>
    <name evidence="1" type="ORF">COLO4_05298</name>
</gene>
<reference evidence="2" key="1">
    <citation type="submission" date="2013-09" db="EMBL/GenBank/DDBJ databases">
        <title>Corchorus olitorius genome sequencing.</title>
        <authorList>
            <person name="Alam M."/>
            <person name="Haque M.S."/>
            <person name="Islam M.S."/>
            <person name="Emdad E.M."/>
            <person name="Islam M.M."/>
            <person name="Ahmed B."/>
            <person name="Halim A."/>
            <person name="Hossen Q.M.M."/>
            <person name="Hossain M.Z."/>
            <person name="Ahmed R."/>
            <person name="Khan M.M."/>
            <person name="Islam R."/>
            <person name="Rashid M.M."/>
            <person name="Khan S.A."/>
            <person name="Rahman M.S."/>
            <person name="Alam M."/>
            <person name="Yahiya A.S."/>
            <person name="Khan M.S."/>
            <person name="Azam M.S."/>
            <person name="Haque T."/>
            <person name="Lashkar M.Z.H."/>
            <person name="Akhand A.I."/>
            <person name="Morshed G."/>
            <person name="Roy S."/>
            <person name="Uddin K.S."/>
            <person name="Rabeya T."/>
            <person name="Hossain A.S."/>
            <person name="Chowdhury A."/>
            <person name="Snigdha A.R."/>
            <person name="Mortoza M.S."/>
            <person name="Matin S.A."/>
            <person name="Hoque S.M.E."/>
            <person name="Islam M.K."/>
            <person name="Roy D.K."/>
            <person name="Haider R."/>
            <person name="Moosa M.M."/>
            <person name="Elias S.M."/>
            <person name="Hasan A.M."/>
            <person name="Jahan S."/>
            <person name="Shafiuddin M."/>
            <person name="Mahmood N."/>
            <person name="Shommy N.S."/>
        </authorList>
    </citation>
    <scope>NUCLEOTIDE SEQUENCE [LARGE SCALE GENOMIC DNA]</scope>
    <source>
        <strain evidence="2">cv. O-4</strain>
    </source>
</reference>
<proteinExistence type="predicted"/>
<sequence>MGGDDLATGCSAISAMHEFCGKLLSNLLHVAEIELQAELQNLPFDDELLLN</sequence>
<dbReference type="EMBL" id="AWUE01012293">
    <property type="protein sequence ID" value="OMP09612.1"/>
    <property type="molecule type" value="Genomic_DNA"/>
</dbReference>
<dbReference type="Proteomes" id="UP000187203">
    <property type="component" value="Unassembled WGS sequence"/>
</dbReference>
<dbReference type="AlphaFoldDB" id="A0A1R3KR83"/>
<organism evidence="1 2">
    <name type="scientific">Corchorus olitorius</name>
    <dbReference type="NCBI Taxonomy" id="93759"/>
    <lineage>
        <taxon>Eukaryota</taxon>
        <taxon>Viridiplantae</taxon>
        <taxon>Streptophyta</taxon>
        <taxon>Embryophyta</taxon>
        <taxon>Tracheophyta</taxon>
        <taxon>Spermatophyta</taxon>
        <taxon>Magnoliopsida</taxon>
        <taxon>eudicotyledons</taxon>
        <taxon>Gunneridae</taxon>
        <taxon>Pentapetalae</taxon>
        <taxon>rosids</taxon>
        <taxon>malvids</taxon>
        <taxon>Malvales</taxon>
        <taxon>Malvaceae</taxon>
        <taxon>Grewioideae</taxon>
        <taxon>Apeibeae</taxon>
        <taxon>Corchorus</taxon>
    </lineage>
</organism>
<protein>
    <submittedName>
        <fullName evidence="1">Uncharacterized protein</fullName>
    </submittedName>
</protein>
<name>A0A1R3KR83_9ROSI</name>
<keyword evidence="2" id="KW-1185">Reference proteome</keyword>
<accession>A0A1R3KR83</accession>
<evidence type="ECO:0000313" key="1">
    <source>
        <dbReference type="EMBL" id="OMP09612.1"/>
    </source>
</evidence>